<keyword evidence="2" id="KW-0540">Nuclease</keyword>
<accession>A0A1I6HSG9</accession>
<dbReference type="InterPro" id="IPR003615">
    <property type="entry name" value="HNH_nuc"/>
</dbReference>
<evidence type="ECO:0000313" key="3">
    <source>
        <dbReference type="Proteomes" id="UP000198644"/>
    </source>
</evidence>
<feature type="domain" description="HNH" evidence="1">
    <location>
        <begin position="190"/>
        <end position="246"/>
    </location>
</feature>
<dbReference type="InterPro" id="IPR002711">
    <property type="entry name" value="HNH"/>
</dbReference>
<dbReference type="GO" id="GO:0004519">
    <property type="term" value="F:endonuclease activity"/>
    <property type="evidence" value="ECO:0007669"/>
    <property type="project" value="UniProtKB-KW"/>
</dbReference>
<proteinExistence type="predicted"/>
<dbReference type="AlphaFoldDB" id="A0A1I6HSG9"/>
<gene>
    <name evidence="2" type="ORF">SAMN05216203_1495</name>
</gene>
<evidence type="ECO:0000313" key="2">
    <source>
        <dbReference type="EMBL" id="SFR57421.1"/>
    </source>
</evidence>
<dbReference type="EMBL" id="FOYW01000001">
    <property type="protein sequence ID" value="SFR57421.1"/>
    <property type="molecule type" value="Genomic_DNA"/>
</dbReference>
<evidence type="ECO:0000259" key="1">
    <source>
        <dbReference type="Pfam" id="PF01844"/>
    </source>
</evidence>
<dbReference type="RefSeq" id="WP_092010287.1">
    <property type="nucleotide sequence ID" value="NZ_FOYW01000001.1"/>
</dbReference>
<dbReference type="CDD" id="cd00085">
    <property type="entry name" value="HNHc"/>
    <property type="match status" value="1"/>
</dbReference>
<keyword evidence="2" id="KW-0255">Endonuclease</keyword>
<dbReference type="Pfam" id="PF01844">
    <property type="entry name" value="HNH"/>
    <property type="match status" value="1"/>
</dbReference>
<dbReference type="Gene3D" id="1.10.30.50">
    <property type="match status" value="1"/>
</dbReference>
<dbReference type="Proteomes" id="UP000198644">
    <property type="component" value="Unassembled WGS sequence"/>
</dbReference>
<dbReference type="OrthoDB" id="9802640at2"/>
<dbReference type="GO" id="GO:0003676">
    <property type="term" value="F:nucleic acid binding"/>
    <property type="evidence" value="ECO:0007669"/>
    <property type="project" value="InterPro"/>
</dbReference>
<keyword evidence="3" id="KW-1185">Reference proteome</keyword>
<dbReference type="GO" id="GO:0008270">
    <property type="term" value="F:zinc ion binding"/>
    <property type="evidence" value="ECO:0007669"/>
    <property type="project" value="InterPro"/>
</dbReference>
<name>A0A1I6HSG9_9GAMM</name>
<organism evidence="2 3">
    <name type="scientific">Marinobacter daqiaonensis</name>
    <dbReference type="NCBI Taxonomy" id="650891"/>
    <lineage>
        <taxon>Bacteria</taxon>
        <taxon>Pseudomonadati</taxon>
        <taxon>Pseudomonadota</taxon>
        <taxon>Gammaproteobacteria</taxon>
        <taxon>Pseudomonadales</taxon>
        <taxon>Marinobacteraceae</taxon>
        <taxon>Marinobacter</taxon>
    </lineage>
</organism>
<keyword evidence="2" id="KW-0378">Hydrolase</keyword>
<sequence>MNYTVITENDVSQWLDKTGAEYHFPKRYAKHLTPETVVVYYKGKLKDTSFRPHRLSDAPHYFGVATIETPPFEDNSSDKGDLFVKIENFTPFDTPINIKDPETGDYIEEVLPNRVSNHWRDGVRPTSKSVYERIVGLAGLPGIEQKGQLGDDYSFSSFREEGGKKQVYSTRYERDKKLRDAAIQIHGDSCKACGFNFGEAYGQHGQGFIHVHHVVPVSEYNGKKQVDPSMDLVPLCANCHAMVHRRPNQTLSMDELKALLS</sequence>
<reference evidence="3" key="1">
    <citation type="submission" date="2016-10" db="EMBL/GenBank/DDBJ databases">
        <authorList>
            <person name="Varghese N."/>
            <person name="Submissions S."/>
        </authorList>
    </citation>
    <scope>NUCLEOTIDE SEQUENCE [LARGE SCALE GENOMIC DNA]</scope>
    <source>
        <strain evidence="3">CGMCC 1.9167</strain>
    </source>
</reference>
<protein>
    <submittedName>
        <fullName evidence="2">Putative restriction endonuclease</fullName>
    </submittedName>
</protein>